<evidence type="ECO:0000256" key="2">
    <source>
        <dbReference type="ARBA" id="ARBA00022729"/>
    </source>
</evidence>
<proteinExistence type="inferred from homology"/>
<organism evidence="5 6">
    <name type="scientific">Caldimonas mangrovi</name>
    <dbReference type="NCBI Taxonomy" id="2944811"/>
    <lineage>
        <taxon>Bacteria</taxon>
        <taxon>Pseudomonadati</taxon>
        <taxon>Pseudomonadota</taxon>
        <taxon>Betaproteobacteria</taxon>
        <taxon>Burkholderiales</taxon>
        <taxon>Sphaerotilaceae</taxon>
        <taxon>Caldimonas</taxon>
    </lineage>
</organism>
<comment type="similarity">
    <text evidence="1">Belongs to the MlaA family.</text>
</comment>
<comment type="caution">
    <text evidence="5">The sequence shown here is derived from an EMBL/GenBank/DDBJ whole genome shotgun (WGS) entry which is preliminary data.</text>
</comment>
<keyword evidence="6" id="KW-1185">Reference proteome</keyword>
<evidence type="ECO:0000256" key="1">
    <source>
        <dbReference type="ARBA" id="ARBA00010634"/>
    </source>
</evidence>
<dbReference type="EMBL" id="JAMKFE010000002">
    <property type="protein sequence ID" value="MCM5678589.1"/>
    <property type="molecule type" value="Genomic_DNA"/>
</dbReference>
<evidence type="ECO:0000313" key="6">
    <source>
        <dbReference type="Proteomes" id="UP001165541"/>
    </source>
</evidence>
<evidence type="ECO:0000256" key="4">
    <source>
        <dbReference type="SAM" id="SignalP"/>
    </source>
</evidence>
<dbReference type="PRINTS" id="PR01805">
    <property type="entry name" value="VACJLIPOPROT"/>
</dbReference>
<dbReference type="Pfam" id="PF04333">
    <property type="entry name" value="MlaA"/>
    <property type="match status" value="1"/>
</dbReference>
<evidence type="ECO:0000256" key="3">
    <source>
        <dbReference type="SAM" id="MobiDB-lite"/>
    </source>
</evidence>
<dbReference type="PANTHER" id="PTHR30035">
    <property type="entry name" value="LIPOPROTEIN VACJ-RELATED"/>
    <property type="match status" value="1"/>
</dbReference>
<feature type="signal peptide" evidence="4">
    <location>
        <begin position="1"/>
        <end position="18"/>
    </location>
</feature>
<protein>
    <submittedName>
        <fullName evidence="5">VacJ family lipoprotein</fullName>
    </submittedName>
</protein>
<keyword evidence="5" id="KW-0449">Lipoprotein</keyword>
<gene>
    <name evidence="5" type="ORF">M8A51_03475</name>
</gene>
<dbReference type="PROSITE" id="PS51257">
    <property type="entry name" value="PROKAR_LIPOPROTEIN"/>
    <property type="match status" value="1"/>
</dbReference>
<dbReference type="PANTHER" id="PTHR30035:SF3">
    <property type="entry name" value="INTERMEMBRANE PHOSPHOLIPID TRANSPORT SYSTEM LIPOPROTEIN MLAA"/>
    <property type="match status" value="1"/>
</dbReference>
<reference evidence="5" key="1">
    <citation type="submission" date="2022-05" db="EMBL/GenBank/DDBJ databases">
        <title>Schlegelella sp. nov., isolated from mangrove soil.</title>
        <authorList>
            <person name="Liu Y."/>
            <person name="Ge X."/>
            <person name="Liu W."/>
        </authorList>
    </citation>
    <scope>NUCLEOTIDE SEQUENCE</scope>
    <source>
        <strain evidence="5">S2-27</strain>
    </source>
</reference>
<dbReference type="Proteomes" id="UP001165541">
    <property type="component" value="Unassembled WGS sequence"/>
</dbReference>
<name>A0ABT0YJN1_9BURK</name>
<keyword evidence="2 4" id="KW-0732">Signal</keyword>
<evidence type="ECO:0000313" key="5">
    <source>
        <dbReference type="EMBL" id="MCM5678589.1"/>
    </source>
</evidence>
<accession>A0ABT0YJN1</accession>
<feature type="chain" id="PRO_5046939473" evidence="4">
    <location>
        <begin position="19"/>
        <end position="256"/>
    </location>
</feature>
<feature type="region of interest" description="Disordered" evidence="3">
    <location>
        <begin position="221"/>
        <end position="256"/>
    </location>
</feature>
<feature type="compositionally biased region" description="Acidic residues" evidence="3">
    <location>
        <begin position="227"/>
        <end position="244"/>
    </location>
</feature>
<sequence>MKFRSSLLRLLGVVSAVAALGGCASNPRDPLEPMNRKVYAFNDAVDRAVLKPVATAYRDTVPSPVRTGVTHFFSNLSDAWSAINAFLQFKAEAGLRNTMRFSMNTFLGLGGLLDIATEAGIEPQYEDFGQTLARWGMGSGPYVVLPLLGPSTLRDTAALPLDMKAAGYAFRHDPQTQFGLNGLRLVNARARALSVTSMIGDAALDPYLFVRDAYLQRRLNLVHDGDPPDNGDSYEDGEELDDPSVEPSGAAPVSTD</sequence>
<dbReference type="InterPro" id="IPR007428">
    <property type="entry name" value="MlaA"/>
</dbReference>
<dbReference type="RefSeq" id="WP_251776731.1">
    <property type="nucleotide sequence ID" value="NZ_JAMKFE010000002.1"/>
</dbReference>